<keyword evidence="1" id="KW-0812">Transmembrane</keyword>
<evidence type="ECO:0000313" key="3">
    <source>
        <dbReference type="Proteomes" id="UP000600547"/>
    </source>
</evidence>
<dbReference type="Proteomes" id="UP000600547">
    <property type="component" value="Unassembled WGS sequence"/>
</dbReference>
<feature type="transmembrane region" description="Helical" evidence="1">
    <location>
        <begin position="70"/>
        <end position="90"/>
    </location>
</feature>
<evidence type="ECO:0000313" key="2">
    <source>
        <dbReference type="EMBL" id="GGM46143.1"/>
    </source>
</evidence>
<evidence type="ECO:0000256" key="1">
    <source>
        <dbReference type="SAM" id="Phobius"/>
    </source>
</evidence>
<feature type="transmembrane region" description="Helical" evidence="1">
    <location>
        <begin position="6"/>
        <end position="25"/>
    </location>
</feature>
<keyword evidence="3" id="KW-1185">Reference proteome</keyword>
<feature type="transmembrane region" description="Helical" evidence="1">
    <location>
        <begin position="46"/>
        <end position="64"/>
    </location>
</feature>
<proteinExistence type="predicted"/>
<dbReference type="EMBL" id="BMQG01000007">
    <property type="protein sequence ID" value="GGM46143.1"/>
    <property type="molecule type" value="Genomic_DNA"/>
</dbReference>
<keyword evidence="1" id="KW-1133">Transmembrane helix</keyword>
<comment type="caution">
    <text evidence="2">The sequence shown here is derived from an EMBL/GenBank/DDBJ whole genome shotgun (WGS) entry which is preliminary data.</text>
</comment>
<reference evidence="3" key="1">
    <citation type="journal article" date="2019" name="Int. J. Syst. Evol. Microbiol.">
        <title>The Global Catalogue of Microorganisms (GCM) 10K type strain sequencing project: providing services to taxonomists for standard genome sequencing and annotation.</title>
        <authorList>
            <consortium name="The Broad Institute Genomics Platform"/>
            <consortium name="The Broad Institute Genome Sequencing Center for Infectious Disease"/>
            <person name="Wu L."/>
            <person name="Ma J."/>
        </authorList>
    </citation>
    <scope>NUCLEOTIDE SEQUENCE [LARGE SCALE GENOMIC DNA]</scope>
    <source>
        <strain evidence="3">JCM 31047</strain>
    </source>
</reference>
<accession>A0A8H9L7L7</accession>
<gene>
    <name evidence="2" type="ORF">GCM10008956_22890</name>
</gene>
<sequence>MADCMSDLDFILIGLMIGPLIYAGVTLRNSGRRLHYRDRPIFWRRLIPLLLPAALGLWIPVQMLQTAVALHWQLMAVIIACAVAGLVWWIDLDPNRVLSRLSPRR</sequence>
<organism evidence="2 3">
    <name type="scientific">Deinococcus arenae</name>
    <dbReference type="NCBI Taxonomy" id="1452751"/>
    <lineage>
        <taxon>Bacteria</taxon>
        <taxon>Thermotogati</taxon>
        <taxon>Deinococcota</taxon>
        <taxon>Deinococci</taxon>
        <taxon>Deinococcales</taxon>
        <taxon>Deinococcaceae</taxon>
        <taxon>Deinococcus</taxon>
    </lineage>
</organism>
<name>A0A8H9L7L7_9DEIO</name>
<keyword evidence="1" id="KW-0472">Membrane</keyword>
<protein>
    <submittedName>
        <fullName evidence="2">Uncharacterized protein</fullName>
    </submittedName>
</protein>
<dbReference type="AlphaFoldDB" id="A0A8H9L7L7"/>